<organism evidence="2 3">
    <name type="scientific">Vittaforma corneae (strain ATCC 50505)</name>
    <name type="common">Microsporidian parasite</name>
    <name type="synonym">Nosema corneum</name>
    <dbReference type="NCBI Taxonomy" id="993615"/>
    <lineage>
        <taxon>Eukaryota</taxon>
        <taxon>Fungi</taxon>
        <taxon>Fungi incertae sedis</taxon>
        <taxon>Microsporidia</taxon>
        <taxon>Nosematidae</taxon>
        <taxon>Vittaforma</taxon>
    </lineage>
</organism>
<evidence type="ECO:0000256" key="1">
    <source>
        <dbReference type="SAM" id="Phobius"/>
    </source>
</evidence>
<evidence type="ECO:0000313" key="3">
    <source>
        <dbReference type="Proteomes" id="UP000011082"/>
    </source>
</evidence>
<protein>
    <submittedName>
        <fullName evidence="2">Uncharacterized protein</fullName>
    </submittedName>
</protein>
<evidence type="ECO:0000313" key="2">
    <source>
        <dbReference type="EMBL" id="ELA40879.1"/>
    </source>
</evidence>
<proteinExistence type="predicted"/>
<sequence length="269" mass="31071">MNTLEEYFMEKLDDLYNVFTSAIDAGAMKKALVALQSEPIGRLMVKMYMFFSKNTGLYLGVLCTVVLLAYFLVNHKNYYQYNIFLITGYCLLFFKIVFYAFTCGVISSLITKGQSTDKSMHYNILYLYGIVGLFVELLMLGLLQDLLLFDRKPRSTFSLKNLFMFFCIVANVVFCGYFLSTPNIINTEERNFVIIFLIIQLFLFYVLPFIVYFLIMVNNFVENVLSNYVYPAIASLLFTSKPGSKQEQNTRSGSVLEKEKDVSNLMFNK</sequence>
<accession>L2GJR6</accession>
<keyword evidence="1" id="KW-1133">Transmembrane helix</keyword>
<feature type="transmembrane region" description="Helical" evidence="1">
    <location>
        <begin position="122"/>
        <end position="142"/>
    </location>
</feature>
<dbReference type="VEuPathDB" id="MicrosporidiaDB:VICG_02085"/>
<keyword evidence="1" id="KW-0472">Membrane</keyword>
<reference evidence="3" key="1">
    <citation type="submission" date="2011-05" db="EMBL/GenBank/DDBJ databases">
        <title>The genome sequence of Vittaforma corneae strain ATCC 50505.</title>
        <authorList>
            <consortium name="The Broad Institute Genome Sequencing Platform"/>
            <person name="Cuomo C."/>
            <person name="Didier E."/>
            <person name="Bowers L."/>
            <person name="Young S.K."/>
            <person name="Zeng Q."/>
            <person name="Gargeya S."/>
            <person name="Fitzgerald M."/>
            <person name="Haas B."/>
            <person name="Abouelleil A."/>
            <person name="Alvarado L."/>
            <person name="Arachchi H.M."/>
            <person name="Berlin A."/>
            <person name="Chapman S.B."/>
            <person name="Gearin G."/>
            <person name="Goldberg J."/>
            <person name="Griggs A."/>
            <person name="Gujja S."/>
            <person name="Hansen M."/>
            <person name="Heiman D."/>
            <person name="Howarth C."/>
            <person name="Larimer J."/>
            <person name="Lui A."/>
            <person name="MacDonald P.J.P."/>
            <person name="McCowen C."/>
            <person name="Montmayeur A."/>
            <person name="Murphy C."/>
            <person name="Neiman D."/>
            <person name="Pearson M."/>
            <person name="Priest M."/>
            <person name="Roberts A."/>
            <person name="Saif S."/>
            <person name="Shea T."/>
            <person name="Sisk P."/>
            <person name="Stolte C."/>
            <person name="Sykes S."/>
            <person name="Wortman J."/>
            <person name="Nusbaum C."/>
            <person name="Birren B."/>
        </authorList>
    </citation>
    <scope>NUCLEOTIDE SEQUENCE [LARGE SCALE GENOMIC DNA]</scope>
    <source>
        <strain evidence="3">ATCC 50505</strain>
    </source>
</reference>
<feature type="transmembrane region" description="Helical" evidence="1">
    <location>
        <begin position="162"/>
        <end position="180"/>
    </location>
</feature>
<dbReference type="Proteomes" id="UP000011082">
    <property type="component" value="Unassembled WGS sequence"/>
</dbReference>
<feature type="transmembrane region" description="Helical" evidence="1">
    <location>
        <begin position="56"/>
        <end position="73"/>
    </location>
</feature>
<feature type="transmembrane region" description="Helical" evidence="1">
    <location>
        <begin position="192"/>
        <end position="215"/>
    </location>
</feature>
<feature type="transmembrane region" description="Helical" evidence="1">
    <location>
        <begin position="79"/>
        <end position="110"/>
    </location>
</feature>
<keyword evidence="1" id="KW-0812">Transmembrane</keyword>
<name>L2GJR6_VITCO</name>
<dbReference type="RefSeq" id="XP_007605530.1">
    <property type="nucleotide sequence ID" value="XM_007605468.1"/>
</dbReference>
<dbReference type="GeneID" id="19882795"/>
<gene>
    <name evidence="2" type="ORF">VICG_02085</name>
</gene>
<dbReference type="InParanoid" id="L2GJR6"/>
<dbReference type="HOGENOM" id="CLU_087704_0_0_1"/>
<keyword evidence="3" id="KW-1185">Reference proteome</keyword>
<dbReference type="AlphaFoldDB" id="L2GJR6"/>
<dbReference type="EMBL" id="JH370159">
    <property type="protein sequence ID" value="ELA40879.1"/>
    <property type="molecule type" value="Genomic_DNA"/>
</dbReference>